<comment type="caution">
    <text evidence="1">The sequence shown here is derived from an EMBL/GenBank/DDBJ whole genome shotgun (WGS) entry which is preliminary data.</text>
</comment>
<evidence type="ECO:0000313" key="1">
    <source>
        <dbReference type="EMBL" id="CAE6720293.1"/>
    </source>
</evidence>
<protein>
    <submittedName>
        <fullName evidence="1">Uncharacterized protein</fullName>
    </submittedName>
</protein>
<sequence length="79" mass="8867">MPRTRSTNNACECIRAQASSNLLNVFMMPRLQRCAQLLREEIANQRNAPMPQRDALIEQRERGMGIALLARALGETRGG</sequence>
<dbReference type="EMBL" id="CAJNBK010000003">
    <property type="protein sequence ID" value="CAE6720293.1"/>
    <property type="molecule type" value="Genomic_DNA"/>
</dbReference>
<evidence type="ECO:0000313" key="2">
    <source>
        <dbReference type="Proteomes" id="UP000672526"/>
    </source>
</evidence>
<reference evidence="1 2" key="1">
    <citation type="submission" date="2021-02" db="EMBL/GenBank/DDBJ databases">
        <authorList>
            <person name="Vanwijnsberghe S."/>
        </authorList>
    </citation>
    <scope>NUCLEOTIDE SEQUENCE [LARGE SCALE GENOMIC DNA]</scope>
    <source>
        <strain evidence="1 2">LMG 31837</strain>
    </source>
</reference>
<proteinExistence type="predicted"/>
<gene>
    <name evidence="1" type="ORF">R69888_01564</name>
</gene>
<dbReference type="Proteomes" id="UP000672526">
    <property type="component" value="Unassembled WGS sequence"/>
</dbReference>
<organism evidence="1 2">
    <name type="scientific">Paraburkholderia haematera</name>
    <dbReference type="NCBI Taxonomy" id="2793077"/>
    <lineage>
        <taxon>Bacteria</taxon>
        <taxon>Pseudomonadati</taxon>
        <taxon>Pseudomonadota</taxon>
        <taxon>Betaproteobacteria</taxon>
        <taxon>Burkholderiales</taxon>
        <taxon>Burkholderiaceae</taxon>
        <taxon>Paraburkholderia</taxon>
    </lineage>
</organism>
<accession>A0ABN7L3M3</accession>
<name>A0ABN7L3M3_9BURK</name>
<keyword evidence="2" id="KW-1185">Reference proteome</keyword>